<proteinExistence type="predicted"/>
<evidence type="ECO:0000259" key="1">
    <source>
        <dbReference type="SMART" id="SM00471"/>
    </source>
</evidence>
<dbReference type="InterPro" id="IPR003607">
    <property type="entry name" value="HD/PDEase_dom"/>
</dbReference>
<organism evidence="2 3">
    <name type="scientific">Pragia fontium DSM 5563 = ATCC 49100</name>
    <dbReference type="NCBI Taxonomy" id="1122977"/>
    <lineage>
        <taxon>Bacteria</taxon>
        <taxon>Pseudomonadati</taxon>
        <taxon>Pseudomonadota</taxon>
        <taxon>Gammaproteobacteria</taxon>
        <taxon>Enterobacterales</taxon>
        <taxon>Budviciaceae</taxon>
        <taxon>Pragia</taxon>
    </lineage>
</organism>
<dbReference type="AlphaFoldDB" id="A0AAJ4WDP7"/>
<gene>
    <name evidence="2" type="ORF">SAMN02745723_12012</name>
</gene>
<dbReference type="EMBL" id="FOLW01000020">
    <property type="protein sequence ID" value="SFD46300.1"/>
    <property type="molecule type" value="Genomic_DNA"/>
</dbReference>
<dbReference type="RefSeq" id="WP_074825038.1">
    <property type="nucleotide sequence ID" value="NZ_FOLW01000020.1"/>
</dbReference>
<evidence type="ECO:0000313" key="2">
    <source>
        <dbReference type="EMBL" id="SFD46300.1"/>
    </source>
</evidence>
<comment type="caution">
    <text evidence="2">The sequence shown here is derived from an EMBL/GenBank/DDBJ whole genome shotgun (WGS) entry which is preliminary data.</text>
</comment>
<protein>
    <submittedName>
        <fullName evidence="2">HD domain-containing protein</fullName>
    </submittedName>
</protein>
<dbReference type="PANTHER" id="PTHR46246">
    <property type="entry name" value="GUANOSINE-3',5'-BIS(DIPHOSPHATE) 3'-PYROPHOSPHOHYDROLASE MESH1"/>
    <property type="match status" value="1"/>
</dbReference>
<feature type="domain" description="HD/PDEase" evidence="1">
    <location>
        <begin position="26"/>
        <end position="135"/>
    </location>
</feature>
<dbReference type="PANTHER" id="PTHR46246:SF1">
    <property type="entry name" value="GUANOSINE-3',5'-BIS(DIPHOSPHATE) 3'-PYROPHOSPHOHYDROLASE MESH1"/>
    <property type="match status" value="1"/>
</dbReference>
<dbReference type="GO" id="GO:0008893">
    <property type="term" value="F:guanosine-3',5'-bis(diphosphate) 3'-diphosphatase activity"/>
    <property type="evidence" value="ECO:0007669"/>
    <property type="project" value="TreeGrafter"/>
</dbReference>
<reference evidence="2 3" key="1">
    <citation type="submission" date="2016-10" db="EMBL/GenBank/DDBJ databases">
        <authorList>
            <person name="Varghese N."/>
            <person name="Submissions S."/>
        </authorList>
    </citation>
    <scope>NUCLEOTIDE SEQUENCE [LARGE SCALE GENOMIC DNA]</scope>
    <source>
        <strain evidence="2 3">DSM 5563</strain>
    </source>
</reference>
<dbReference type="Gene3D" id="1.10.3210.10">
    <property type="entry name" value="Hypothetical protein af1432"/>
    <property type="match status" value="1"/>
</dbReference>
<sequence length="178" mass="20601">MNDLEQRAKIFATRVHTDANQRRKYTHAPYIIHPAAVVELVRIVPHTAEMIAAAWLHDTVEDTTTTLSEINQHFGDTVASYVQMLTKVSRENDGDREVRFQLDLVHISCACPQVKTIKLADIIDNSRNIAEYDPEFAKYYLVEKHRQLAVLRQGDKRLLRRAEDVIRLGLEEANRRLR</sequence>
<name>A0AAJ4WDP7_9GAMM</name>
<dbReference type="SMART" id="SM00471">
    <property type="entry name" value="HDc"/>
    <property type="match status" value="1"/>
</dbReference>
<dbReference type="SUPFAM" id="SSF109604">
    <property type="entry name" value="HD-domain/PDEase-like"/>
    <property type="match status" value="1"/>
</dbReference>
<dbReference type="Proteomes" id="UP000226420">
    <property type="component" value="Unassembled WGS sequence"/>
</dbReference>
<evidence type="ECO:0000313" key="3">
    <source>
        <dbReference type="Proteomes" id="UP000226420"/>
    </source>
</evidence>
<dbReference type="InterPro" id="IPR052194">
    <property type="entry name" value="MESH1"/>
</dbReference>
<dbReference type="Pfam" id="PF13328">
    <property type="entry name" value="HD_4"/>
    <property type="match status" value="1"/>
</dbReference>
<accession>A0AAJ4WDP7</accession>